<sequence length="119" mass="12035">MDRPRFCRLEWTLALIALMATISAGCNSARRQVPPPINYAPGTMPEPMTPGAVSSMPTIPQVGGDYSGTRGNSATTSGTVPYGAPASAPFSISPAPAGSPLPTPYDASVPGMPMIGGGS</sequence>
<keyword evidence="2" id="KW-0732">Signal</keyword>
<dbReference type="Proteomes" id="UP000008631">
    <property type="component" value="Chromosome"/>
</dbReference>
<reference evidence="3 4" key="2">
    <citation type="journal article" date="2011" name="Stand. Genomic Sci.">
        <title>Complete genome sequence of Isosphaera pallida type strain (IS1B).</title>
        <authorList>
            <consortium name="US DOE Joint Genome Institute (JGI-PGF)"/>
            <person name="Goker M."/>
            <person name="Cleland D."/>
            <person name="Saunders E."/>
            <person name="Lapidus A."/>
            <person name="Nolan M."/>
            <person name="Lucas S."/>
            <person name="Hammon N."/>
            <person name="Deshpande S."/>
            <person name="Cheng J.F."/>
            <person name="Tapia R."/>
            <person name="Han C."/>
            <person name="Goodwin L."/>
            <person name="Pitluck S."/>
            <person name="Liolios K."/>
            <person name="Pagani I."/>
            <person name="Ivanova N."/>
            <person name="Mavromatis K."/>
            <person name="Pati A."/>
            <person name="Chen A."/>
            <person name="Palaniappan K."/>
            <person name="Land M."/>
            <person name="Hauser L."/>
            <person name="Chang Y.J."/>
            <person name="Jeffries C.D."/>
            <person name="Detter J.C."/>
            <person name="Beck B."/>
            <person name="Woyke T."/>
            <person name="Bristow J."/>
            <person name="Eisen J.A."/>
            <person name="Markowitz V."/>
            <person name="Hugenholtz P."/>
            <person name="Kyrpides N.C."/>
            <person name="Klenk H.P."/>
        </authorList>
    </citation>
    <scope>NUCLEOTIDE SEQUENCE [LARGE SCALE GENOMIC DNA]</scope>
    <source>
        <strain evidence="4">ATCC 43644 / DSM 9630 / IS1B</strain>
    </source>
</reference>
<feature type="compositionally biased region" description="Polar residues" evidence="1">
    <location>
        <begin position="69"/>
        <end position="79"/>
    </location>
</feature>
<dbReference type="HOGENOM" id="CLU_2058197_0_0_0"/>
<dbReference type="RefSeq" id="WP_013565189.1">
    <property type="nucleotide sequence ID" value="NC_014962.1"/>
</dbReference>
<evidence type="ECO:0000256" key="2">
    <source>
        <dbReference type="SAM" id="SignalP"/>
    </source>
</evidence>
<dbReference type="PROSITE" id="PS51257">
    <property type="entry name" value="PROKAR_LIPOPROTEIN"/>
    <property type="match status" value="1"/>
</dbReference>
<dbReference type="InParanoid" id="E8R6J0"/>
<keyword evidence="4" id="KW-1185">Reference proteome</keyword>
<feature type="compositionally biased region" description="Low complexity" evidence="1">
    <location>
        <begin position="84"/>
        <end position="96"/>
    </location>
</feature>
<dbReference type="AlphaFoldDB" id="E8R6J0"/>
<name>E8R6J0_ISOPI</name>
<feature type="signal peptide" evidence="2">
    <location>
        <begin position="1"/>
        <end position="24"/>
    </location>
</feature>
<accession>E8R6J0</accession>
<proteinExistence type="predicted"/>
<evidence type="ECO:0000313" key="4">
    <source>
        <dbReference type="Proteomes" id="UP000008631"/>
    </source>
</evidence>
<organism evidence="3 4">
    <name type="scientific">Isosphaera pallida (strain ATCC 43644 / DSM 9630 / IS1B)</name>
    <dbReference type="NCBI Taxonomy" id="575540"/>
    <lineage>
        <taxon>Bacteria</taxon>
        <taxon>Pseudomonadati</taxon>
        <taxon>Planctomycetota</taxon>
        <taxon>Planctomycetia</taxon>
        <taxon>Isosphaerales</taxon>
        <taxon>Isosphaeraceae</taxon>
        <taxon>Isosphaera</taxon>
    </lineage>
</organism>
<feature type="region of interest" description="Disordered" evidence="1">
    <location>
        <begin position="37"/>
        <end position="119"/>
    </location>
</feature>
<evidence type="ECO:0000313" key="3">
    <source>
        <dbReference type="EMBL" id="ADV62901.1"/>
    </source>
</evidence>
<feature type="chain" id="PRO_5003226479" description="Lipoprotein" evidence="2">
    <location>
        <begin position="25"/>
        <end position="119"/>
    </location>
</feature>
<protein>
    <recommendedName>
        <fullName evidence="5">Lipoprotein</fullName>
    </recommendedName>
</protein>
<dbReference type="EMBL" id="CP002353">
    <property type="protein sequence ID" value="ADV62901.1"/>
    <property type="molecule type" value="Genomic_DNA"/>
</dbReference>
<evidence type="ECO:0008006" key="5">
    <source>
        <dbReference type="Google" id="ProtNLM"/>
    </source>
</evidence>
<reference key="1">
    <citation type="submission" date="2010-11" db="EMBL/GenBank/DDBJ databases">
        <title>The complete sequence of chromosome of Isophaera pallida ATCC 43644.</title>
        <authorList>
            <consortium name="US DOE Joint Genome Institute (JGI-PGF)"/>
            <person name="Lucas S."/>
            <person name="Copeland A."/>
            <person name="Lapidus A."/>
            <person name="Bruce D."/>
            <person name="Goodwin L."/>
            <person name="Pitluck S."/>
            <person name="Kyrpides N."/>
            <person name="Mavromatis K."/>
            <person name="Pagani I."/>
            <person name="Ivanova N."/>
            <person name="Saunders E."/>
            <person name="Brettin T."/>
            <person name="Detter J.C."/>
            <person name="Han C."/>
            <person name="Tapia R."/>
            <person name="Land M."/>
            <person name="Hauser L."/>
            <person name="Markowitz V."/>
            <person name="Cheng J.-F."/>
            <person name="Hugenholtz P."/>
            <person name="Woyke T."/>
            <person name="Wu D."/>
            <person name="Eisen J.A."/>
        </authorList>
    </citation>
    <scope>NUCLEOTIDE SEQUENCE</scope>
    <source>
        <strain>ATCC 43644</strain>
    </source>
</reference>
<gene>
    <name evidence="3" type="ordered locus">Isop_2323</name>
</gene>
<dbReference type="KEGG" id="ipa:Isop_2323"/>
<evidence type="ECO:0000256" key="1">
    <source>
        <dbReference type="SAM" id="MobiDB-lite"/>
    </source>
</evidence>